<dbReference type="SUPFAM" id="SSF82708">
    <property type="entry name" value="R3H domain"/>
    <property type="match status" value="1"/>
</dbReference>
<name>A0A8J5EZQ4_ZINOF</name>
<dbReference type="Proteomes" id="UP000734854">
    <property type="component" value="Unassembled WGS sequence"/>
</dbReference>
<dbReference type="PANTHER" id="PTHR15672">
    <property type="entry name" value="CAMP-REGULATED PHOSPHOPROTEIN 21 RELATED R3H DOMAIN CONTAINING PROTEIN"/>
    <property type="match status" value="1"/>
</dbReference>
<reference evidence="5 6" key="1">
    <citation type="submission" date="2020-08" db="EMBL/GenBank/DDBJ databases">
        <title>Plant Genome Project.</title>
        <authorList>
            <person name="Zhang R.-G."/>
        </authorList>
    </citation>
    <scope>NUCLEOTIDE SEQUENCE [LARGE SCALE GENOMIC DNA]</scope>
    <source>
        <tissue evidence="5">Rhizome</tissue>
    </source>
</reference>
<feature type="region of interest" description="Disordered" evidence="2">
    <location>
        <begin position="264"/>
        <end position="297"/>
    </location>
</feature>
<dbReference type="InterPro" id="IPR001374">
    <property type="entry name" value="R3H_dom"/>
</dbReference>
<comment type="caution">
    <text evidence="5">The sequence shown here is derived from an EMBL/GenBank/DDBJ whole genome shotgun (WGS) entry which is preliminary data.</text>
</comment>
<sequence>MDGSADDPSAPDSWEMADLDASMSRLLLSTKKNSDSSSSPLDAEEDEVEAVAALPLASLDPSDQVRGAPADAVSQVDQFLREALEKPRERLAILRMEQDVEKFLRDPTQQQLEFQELPNSYLRLAAHRVAQHYYLQSIARPDNSMPDGSGSRILLCKSSINCRLPPVRLADIPVNLPQEDNDVLLKVAIKQRPKKHSQNMRNANTQLSRTNYQKSVEERKEDYNRARARIFNSNESISQEDKVKLPDNLHDSFLSVRPDKLSVTEGSGNYLGRSSNDSTSSSSRVSRTKVEKEPVVSKPKVNNKVAIFRDRDVDSRDPDYARNYDRYMQRFDPGFGFNGPYTVRPLYAPAVNYNTEFPQLGSGHLAQAPPDHQVRLIPSHLLGPQVSPAVHSMVKYGPPEGMMPAYTSNHVRGHSTAPLYMNSSQYSVPSHPGMSFPHGNGPVQTFTQVMKNISQLLYFFCSWMNLLICSNLTQGLDWLGPDKGPGHACACQHNLSLII</sequence>
<dbReference type="EMBL" id="JACMSC010000017">
    <property type="protein sequence ID" value="KAG6478233.1"/>
    <property type="molecule type" value="Genomic_DNA"/>
</dbReference>
<feature type="compositionally biased region" description="Polar residues" evidence="2">
    <location>
        <begin position="199"/>
        <end position="214"/>
    </location>
</feature>
<evidence type="ECO:0000256" key="2">
    <source>
        <dbReference type="SAM" id="MobiDB-lite"/>
    </source>
</evidence>
<organism evidence="5 6">
    <name type="scientific">Zingiber officinale</name>
    <name type="common">Ginger</name>
    <name type="synonym">Amomum zingiber</name>
    <dbReference type="NCBI Taxonomy" id="94328"/>
    <lineage>
        <taxon>Eukaryota</taxon>
        <taxon>Viridiplantae</taxon>
        <taxon>Streptophyta</taxon>
        <taxon>Embryophyta</taxon>
        <taxon>Tracheophyta</taxon>
        <taxon>Spermatophyta</taxon>
        <taxon>Magnoliopsida</taxon>
        <taxon>Liliopsida</taxon>
        <taxon>Zingiberales</taxon>
        <taxon>Zingiberaceae</taxon>
        <taxon>Zingiber</taxon>
    </lineage>
</organism>
<evidence type="ECO:0000259" key="4">
    <source>
        <dbReference type="PROSITE" id="PS51673"/>
    </source>
</evidence>
<feature type="region of interest" description="Disordered" evidence="2">
    <location>
        <begin position="192"/>
        <end position="221"/>
    </location>
</feature>
<dbReference type="PANTHER" id="PTHR15672:SF8">
    <property type="entry name" value="PROTEIN ENCORE"/>
    <property type="match status" value="1"/>
</dbReference>
<proteinExistence type="predicted"/>
<evidence type="ECO:0000313" key="6">
    <source>
        <dbReference type="Proteomes" id="UP000734854"/>
    </source>
</evidence>
<keyword evidence="6" id="KW-1185">Reference proteome</keyword>
<dbReference type="InterPro" id="IPR051937">
    <property type="entry name" value="R3H_domain_containing"/>
</dbReference>
<dbReference type="CDD" id="cd02642">
    <property type="entry name" value="R3H_encore_like"/>
    <property type="match status" value="1"/>
</dbReference>
<keyword evidence="1" id="KW-0597">Phosphoprotein</keyword>
<dbReference type="Pfam" id="PF12752">
    <property type="entry name" value="SUZ"/>
    <property type="match status" value="1"/>
</dbReference>
<evidence type="ECO:0000259" key="3">
    <source>
        <dbReference type="PROSITE" id="PS51061"/>
    </source>
</evidence>
<dbReference type="AlphaFoldDB" id="A0A8J5EZQ4"/>
<accession>A0A8J5EZQ4</accession>
<dbReference type="InterPro" id="IPR036867">
    <property type="entry name" value="R3H_dom_sf"/>
</dbReference>
<protein>
    <submittedName>
        <fullName evidence="5">Uncharacterized protein</fullName>
    </submittedName>
</protein>
<dbReference type="Pfam" id="PF01424">
    <property type="entry name" value="R3H"/>
    <property type="match status" value="1"/>
</dbReference>
<dbReference type="Gene3D" id="3.30.1370.50">
    <property type="entry name" value="R3H-like domain"/>
    <property type="match status" value="1"/>
</dbReference>
<dbReference type="SMART" id="SM00393">
    <property type="entry name" value="R3H"/>
    <property type="match status" value="1"/>
</dbReference>
<feature type="compositionally biased region" description="Low complexity" evidence="2">
    <location>
        <begin position="273"/>
        <end position="285"/>
    </location>
</feature>
<dbReference type="PROSITE" id="PS51673">
    <property type="entry name" value="SUZ"/>
    <property type="match status" value="1"/>
</dbReference>
<feature type="compositionally biased region" description="Low complexity" evidence="2">
    <location>
        <begin position="28"/>
        <end position="41"/>
    </location>
</feature>
<dbReference type="InterPro" id="IPR024771">
    <property type="entry name" value="SUZ"/>
</dbReference>
<feature type="domain" description="R3H" evidence="3">
    <location>
        <begin position="90"/>
        <end position="159"/>
    </location>
</feature>
<feature type="region of interest" description="Disordered" evidence="2">
    <location>
        <begin position="28"/>
        <end position="47"/>
    </location>
</feature>
<evidence type="ECO:0000256" key="1">
    <source>
        <dbReference type="ARBA" id="ARBA00022553"/>
    </source>
</evidence>
<feature type="domain" description="SUZ" evidence="4">
    <location>
        <begin position="163"/>
        <end position="235"/>
    </location>
</feature>
<evidence type="ECO:0000313" key="5">
    <source>
        <dbReference type="EMBL" id="KAG6478233.1"/>
    </source>
</evidence>
<gene>
    <name evidence="5" type="ORF">ZIOFF_061668</name>
</gene>
<dbReference type="GO" id="GO:0003676">
    <property type="term" value="F:nucleic acid binding"/>
    <property type="evidence" value="ECO:0007669"/>
    <property type="project" value="UniProtKB-UniRule"/>
</dbReference>
<dbReference type="PROSITE" id="PS51061">
    <property type="entry name" value="R3H"/>
    <property type="match status" value="1"/>
</dbReference>